<dbReference type="SUPFAM" id="SSF46689">
    <property type="entry name" value="Homeodomain-like"/>
    <property type="match status" value="1"/>
</dbReference>
<sequence>MKMNKPDRRTEITRQSIYNALIDLMQEKKYSNITIQEIIDRANVGRSTFYSHFDTKDELLKSCIENVFELLNDHFIKYIEETGNQTRFVPIAELLEHIMANSRKIRGIMSTESADLVFDKFRSYWNIKVEKYLEGRLPKNKEPRVPLAILTNHITSTMIELFKWWLNHNTPYTPQQMDQYFQELIYPLLGEF</sequence>
<reference evidence="4 5" key="1">
    <citation type="submission" date="2020-07" db="EMBL/GenBank/DDBJ databases">
        <title>Characterization and genome sequencing of isolate MD1, a novel member within the family Lachnospiraceae.</title>
        <authorList>
            <person name="Rettenmaier R."/>
            <person name="Di Bello L."/>
            <person name="Zinser C."/>
            <person name="Scheitz K."/>
            <person name="Liebl W."/>
            <person name="Zverlov V."/>
        </authorList>
    </citation>
    <scope>NUCLEOTIDE SEQUENCE [LARGE SCALE GENOMIC DNA]</scope>
    <source>
        <strain evidence="4 5">MD1</strain>
    </source>
</reference>
<dbReference type="InterPro" id="IPR050624">
    <property type="entry name" value="HTH-type_Tx_Regulator"/>
</dbReference>
<dbReference type="PROSITE" id="PS50977">
    <property type="entry name" value="HTH_TETR_2"/>
    <property type="match status" value="1"/>
</dbReference>
<proteinExistence type="predicted"/>
<dbReference type="Pfam" id="PF14278">
    <property type="entry name" value="TetR_C_8"/>
    <property type="match status" value="1"/>
</dbReference>
<dbReference type="PANTHER" id="PTHR43479:SF7">
    <property type="entry name" value="TETR-FAMILY TRANSCRIPTIONAL REGULATOR"/>
    <property type="match status" value="1"/>
</dbReference>
<dbReference type="PRINTS" id="PR00455">
    <property type="entry name" value="HTHTETR"/>
</dbReference>
<keyword evidence="5" id="KW-1185">Reference proteome</keyword>
<gene>
    <name evidence="4" type="ORF">H0486_11260</name>
</gene>
<feature type="domain" description="HTH tetR-type" evidence="3">
    <location>
        <begin position="11"/>
        <end position="71"/>
    </location>
</feature>
<dbReference type="InterPro" id="IPR001647">
    <property type="entry name" value="HTH_TetR"/>
</dbReference>
<evidence type="ECO:0000256" key="1">
    <source>
        <dbReference type="ARBA" id="ARBA00023125"/>
    </source>
</evidence>
<dbReference type="EMBL" id="JACEGA010000001">
    <property type="protein sequence ID" value="MBB2183457.1"/>
    <property type="molecule type" value="Genomic_DNA"/>
</dbReference>
<dbReference type="InterPro" id="IPR009057">
    <property type="entry name" value="Homeodomain-like_sf"/>
</dbReference>
<dbReference type="PANTHER" id="PTHR43479">
    <property type="entry name" value="ACREF/ENVCD OPERON REPRESSOR-RELATED"/>
    <property type="match status" value="1"/>
</dbReference>
<keyword evidence="1 2" id="KW-0238">DNA-binding</keyword>
<dbReference type="AlphaFoldDB" id="A0A839K227"/>
<name>A0A839K227_9FIRM</name>
<dbReference type="Pfam" id="PF00440">
    <property type="entry name" value="TetR_N"/>
    <property type="match status" value="1"/>
</dbReference>
<organism evidence="4 5">
    <name type="scientific">Variimorphobacter saccharofermentans</name>
    <dbReference type="NCBI Taxonomy" id="2755051"/>
    <lineage>
        <taxon>Bacteria</taxon>
        <taxon>Bacillati</taxon>
        <taxon>Bacillota</taxon>
        <taxon>Clostridia</taxon>
        <taxon>Lachnospirales</taxon>
        <taxon>Lachnospiraceae</taxon>
        <taxon>Variimorphobacter</taxon>
    </lineage>
</organism>
<dbReference type="Gene3D" id="1.10.357.10">
    <property type="entry name" value="Tetracycline Repressor, domain 2"/>
    <property type="match status" value="1"/>
</dbReference>
<evidence type="ECO:0000313" key="4">
    <source>
        <dbReference type="EMBL" id="MBB2183457.1"/>
    </source>
</evidence>
<evidence type="ECO:0000256" key="2">
    <source>
        <dbReference type="PROSITE-ProRule" id="PRU00335"/>
    </source>
</evidence>
<evidence type="ECO:0000259" key="3">
    <source>
        <dbReference type="PROSITE" id="PS50977"/>
    </source>
</evidence>
<dbReference type="Proteomes" id="UP000574276">
    <property type="component" value="Unassembled WGS sequence"/>
</dbReference>
<protein>
    <submittedName>
        <fullName evidence="4">TetR/AcrR family transcriptional regulator</fullName>
    </submittedName>
</protein>
<comment type="caution">
    <text evidence="4">The sequence shown here is derived from an EMBL/GenBank/DDBJ whole genome shotgun (WGS) entry which is preliminary data.</text>
</comment>
<accession>A0A839K227</accession>
<feature type="DNA-binding region" description="H-T-H motif" evidence="2">
    <location>
        <begin position="34"/>
        <end position="53"/>
    </location>
</feature>
<dbReference type="InterPro" id="IPR039532">
    <property type="entry name" value="TetR_C_Firmicutes"/>
</dbReference>
<dbReference type="RefSeq" id="WP_228353112.1">
    <property type="nucleotide sequence ID" value="NZ_JACEGA010000001.1"/>
</dbReference>
<dbReference type="GO" id="GO:0003677">
    <property type="term" value="F:DNA binding"/>
    <property type="evidence" value="ECO:0007669"/>
    <property type="project" value="UniProtKB-UniRule"/>
</dbReference>
<evidence type="ECO:0000313" key="5">
    <source>
        <dbReference type="Proteomes" id="UP000574276"/>
    </source>
</evidence>